<dbReference type="STRING" id="157733.AB986_08850"/>
<evidence type="ECO:0000313" key="2">
    <source>
        <dbReference type="EMBL" id="KMM39708.1"/>
    </source>
</evidence>
<reference evidence="2" key="1">
    <citation type="submission" date="2015-06" db="EMBL/GenBank/DDBJ databases">
        <authorList>
            <person name="Liu B."/>
            <person name="Wang J."/>
            <person name="Zhu Y."/>
            <person name="Liu G."/>
            <person name="Chen Q."/>
            <person name="Zheng C."/>
            <person name="Che J."/>
            <person name="Ge C."/>
            <person name="Shi H."/>
            <person name="Pan Z."/>
            <person name="Liu X."/>
        </authorList>
    </citation>
    <scope>NUCLEOTIDE SEQUENCE [LARGE SCALE GENOMIC DNA]</scope>
    <source>
        <strain evidence="2">DSM 16346</strain>
    </source>
</reference>
<organism evidence="2 3">
    <name type="scientific">Guptibacillus hwajinpoensis</name>
    <dbReference type="NCBI Taxonomy" id="208199"/>
    <lineage>
        <taxon>Bacteria</taxon>
        <taxon>Bacillati</taxon>
        <taxon>Bacillota</taxon>
        <taxon>Bacilli</taxon>
        <taxon>Bacillales</taxon>
        <taxon>Guptibacillaceae</taxon>
        <taxon>Guptibacillus</taxon>
    </lineage>
</organism>
<dbReference type="Pfam" id="PF13302">
    <property type="entry name" value="Acetyltransf_3"/>
    <property type="match status" value="1"/>
</dbReference>
<dbReference type="InterPro" id="IPR016181">
    <property type="entry name" value="Acyl_CoA_acyltransferase"/>
</dbReference>
<dbReference type="CDD" id="cd04301">
    <property type="entry name" value="NAT_SF"/>
    <property type="match status" value="1"/>
</dbReference>
<sequence>MQNQFKTIESSRVRLRAFQSYDLDNFVHYRANPDVARYQSWENFTREQGVKFIEEMTKASFNSPGVYYQIAIESKETNELIGDCVMHPLKDDPTQVEIGFTLDPQFQGKGYAYEAVKRLVHSLFTDLSKHRITAITDVKNEPSIKLLERLGMRREGHFHQNIWFKGEWGSEYLYAILAEEWTRE</sequence>
<dbReference type="PROSITE" id="PS51186">
    <property type="entry name" value="GNAT"/>
    <property type="match status" value="1"/>
</dbReference>
<dbReference type="AlphaFoldDB" id="A0A0J6D301"/>
<dbReference type="RefSeq" id="WP_048311022.1">
    <property type="nucleotide sequence ID" value="NZ_CP119526.1"/>
</dbReference>
<dbReference type="InterPro" id="IPR051531">
    <property type="entry name" value="N-acetyltransferase"/>
</dbReference>
<dbReference type="Gene3D" id="3.40.630.30">
    <property type="match status" value="1"/>
</dbReference>
<gene>
    <name evidence="2" type="ORF">AB986_08850</name>
</gene>
<accession>A0A0J6D301</accession>
<keyword evidence="3" id="KW-1185">Reference proteome</keyword>
<dbReference type="Proteomes" id="UP000035996">
    <property type="component" value="Unassembled WGS sequence"/>
</dbReference>
<dbReference type="InterPro" id="IPR000182">
    <property type="entry name" value="GNAT_dom"/>
</dbReference>
<dbReference type="GO" id="GO:0016747">
    <property type="term" value="F:acyltransferase activity, transferring groups other than amino-acyl groups"/>
    <property type="evidence" value="ECO:0007669"/>
    <property type="project" value="InterPro"/>
</dbReference>
<comment type="caution">
    <text evidence="2">The sequence shown here is derived from an EMBL/GenBank/DDBJ whole genome shotgun (WGS) entry which is preliminary data.</text>
</comment>
<name>A0A0J6D301_9BACL</name>
<dbReference type="PANTHER" id="PTHR43792">
    <property type="entry name" value="GNAT FAMILY, PUTATIVE (AFU_ORTHOLOGUE AFUA_3G00765)-RELATED-RELATED"/>
    <property type="match status" value="1"/>
</dbReference>
<proteinExistence type="predicted"/>
<dbReference type="SUPFAM" id="SSF55729">
    <property type="entry name" value="Acyl-CoA N-acyltransferases (Nat)"/>
    <property type="match status" value="1"/>
</dbReference>
<protein>
    <recommendedName>
        <fullName evidence="1">N-acetyltransferase domain-containing protein</fullName>
    </recommendedName>
</protein>
<feature type="domain" description="N-acetyltransferase" evidence="1">
    <location>
        <begin position="13"/>
        <end position="179"/>
    </location>
</feature>
<dbReference type="PANTHER" id="PTHR43792:SF1">
    <property type="entry name" value="N-ACETYLTRANSFERASE DOMAIN-CONTAINING PROTEIN"/>
    <property type="match status" value="1"/>
</dbReference>
<dbReference type="EMBL" id="LELK01000001">
    <property type="protein sequence ID" value="KMM39708.1"/>
    <property type="molecule type" value="Genomic_DNA"/>
</dbReference>
<evidence type="ECO:0000313" key="3">
    <source>
        <dbReference type="Proteomes" id="UP000035996"/>
    </source>
</evidence>
<evidence type="ECO:0000259" key="1">
    <source>
        <dbReference type="PROSITE" id="PS51186"/>
    </source>
</evidence>